<keyword evidence="4 8" id="KW-1133">Transmembrane helix</keyword>
<evidence type="ECO:0000256" key="4">
    <source>
        <dbReference type="ARBA" id="ARBA00022989"/>
    </source>
</evidence>
<evidence type="ECO:0000256" key="1">
    <source>
        <dbReference type="ARBA" id="ARBA00004141"/>
    </source>
</evidence>
<dbReference type="Gene3D" id="3.10.580.10">
    <property type="entry name" value="CBS-domain"/>
    <property type="match status" value="1"/>
</dbReference>
<reference evidence="12 13" key="1">
    <citation type="submission" date="2018-08" db="EMBL/GenBank/DDBJ databases">
        <title>Pallidiluteibacterium maritimus gen. nov., sp. nov., isolated from coastal sediment.</title>
        <authorList>
            <person name="Zhou L.Y."/>
        </authorList>
    </citation>
    <scope>NUCLEOTIDE SEQUENCE [LARGE SCALE GENOMIC DNA]</scope>
    <source>
        <strain evidence="12 13">XSD2</strain>
    </source>
</reference>
<feature type="transmembrane region" description="Helical" evidence="9">
    <location>
        <begin position="92"/>
        <end position="117"/>
    </location>
</feature>
<dbReference type="Pfam" id="PF01595">
    <property type="entry name" value="CNNM"/>
    <property type="match status" value="1"/>
</dbReference>
<evidence type="ECO:0000256" key="7">
    <source>
        <dbReference type="PROSITE-ProRule" id="PRU00703"/>
    </source>
</evidence>
<dbReference type="InterPro" id="IPR000644">
    <property type="entry name" value="CBS_dom"/>
</dbReference>
<dbReference type="RefSeq" id="WP_119436165.1">
    <property type="nucleotide sequence ID" value="NZ_QWGR01000001.1"/>
</dbReference>
<sequence length="357" mass="40205">MITLIFFFVVSIVFSFLCSVWEAVLLSVTPSYVSRMQSEKPGLGNLLAHFKDDIDRPLSAILTLNTIAHTVGAMGVGIEAGKIFGSNKLDLYFFDVSFESIIAGAMTLAILVLSEIIPKTIGATYWKKLTGFTVRSLRVLVFILAPFIWLSNLLTRSLKKKGTKSVFSRADVAAMADAGLKSGAIDQEEKSIILNLLQLENLKIKEIMTPWTVVLFLDEDRNLGDVYIEHNPFQFSRIPVFHETPDNITGMVLKDVILENLAEDKHARKLADIRRDILFVQDSWTVARLLDTLILERQHLAMVADEFGTLVGLVTMEDVIETLFGLEIMDESDKVEDLQKLARAKWLKRIKRDKTQK</sequence>
<dbReference type="PANTHER" id="PTHR22777">
    <property type="entry name" value="HEMOLYSIN-RELATED"/>
    <property type="match status" value="1"/>
</dbReference>
<dbReference type="Proteomes" id="UP000265926">
    <property type="component" value="Unassembled WGS sequence"/>
</dbReference>
<evidence type="ECO:0000256" key="3">
    <source>
        <dbReference type="ARBA" id="ARBA00022737"/>
    </source>
</evidence>
<dbReference type="PROSITE" id="PS51371">
    <property type="entry name" value="CBS"/>
    <property type="match status" value="1"/>
</dbReference>
<dbReference type="AlphaFoldDB" id="A0A399T912"/>
<evidence type="ECO:0000256" key="8">
    <source>
        <dbReference type="PROSITE-ProRule" id="PRU01193"/>
    </source>
</evidence>
<evidence type="ECO:0000256" key="9">
    <source>
        <dbReference type="SAM" id="Phobius"/>
    </source>
</evidence>
<feature type="transmembrane region" description="Helical" evidence="9">
    <location>
        <begin position="6"/>
        <end position="28"/>
    </location>
</feature>
<dbReference type="EMBL" id="QWGR01000001">
    <property type="protein sequence ID" value="RIJ50697.1"/>
    <property type="molecule type" value="Genomic_DNA"/>
</dbReference>
<protein>
    <submittedName>
        <fullName evidence="12">HlyC/CorC family transporter</fullName>
    </submittedName>
</protein>
<evidence type="ECO:0000313" key="12">
    <source>
        <dbReference type="EMBL" id="RIJ50697.1"/>
    </source>
</evidence>
<keyword evidence="6 8" id="KW-0472">Membrane</keyword>
<accession>A0A399T912</accession>
<keyword evidence="13" id="KW-1185">Reference proteome</keyword>
<dbReference type="SUPFAM" id="SSF54631">
    <property type="entry name" value="CBS-domain pair"/>
    <property type="match status" value="1"/>
</dbReference>
<gene>
    <name evidence="12" type="ORF">D1614_01855</name>
</gene>
<dbReference type="GO" id="GO:0005886">
    <property type="term" value="C:plasma membrane"/>
    <property type="evidence" value="ECO:0007669"/>
    <property type="project" value="TreeGrafter"/>
</dbReference>
<comment type="caution">
    <text evidence="12">The sequence shown here is derived from an EMBL/GenBank/DDBJ whole genome shotgun (WGS) entry which is preliminary data.</text>
</comment>
<dbReference type="InterPro" id="IPR002550">
    <property type="entry name" value="CNNM"/>
</dbReference>
<evidence type="ECO:0000256" key="6">
    <source>
        <dbReference type="ARBA" id="ARBA00023136"/>
    </source>
</evidence>
<proteinExistence type="predicted"/>
<feature type="domain" description="CNNM transmembrane" evidence="11">
    <location>
        <begin position="1"/>
        <end position="189"/>
    </location>
</feature>
<evidence type="ECO:0000259" key="10">
    <source>
        <dbReference type="PROSITE" id="PS51371"/>
    </source>
</evidence>
<dbReference type="CDD" id="cd04590">
    <property type="entry name" value="CBS_pair_CorC_HlyC_assoc"/>
    <property type="match status" value="1"/>
</dbReference>
<dbReference type="InterPro" id="IPR046342">
    <property type="entry name" value="CBS_dom_sf"/>
</dbReference>
<keyword evidence="3" id="KW-0677">Repeat</keyword>
<evidence type="ECO:0000313" key="13">
    <source>
        <dbReference type="Proteomes" id="UP000265926"/>
    </source>
</evidence>
<evidence type="ECO:0000256" key="5">
    <source>
        <dbReference type="ARBA" id="ARBA00023122"/>
    </source>
</evidence>
<evidence type="ECO:0000259" key="11">
    <source>
        <dbReference type="PROSITE" id="PS51846"/>
    </source>
</evidence>
<dbReference type="PANTHER" id="PTHR22777:SF4">
    <property type="entry name" value="UPF0053 PROTEIN SLL1254"/>
    <property type="match status" value="1"/>
</dbReference>
<dbReference type="OrthoDB" id="9798188at2"/>
<name>A0A399T912_9BACT</name>
<feature type="transmembrane region" description="Helical" evidence="9">
    <location>
        <begin position="137"/>
        <end position="155"/>
    </location>
</feature>
<dbReference type="PROSITE" id="PS51846">
    <property type="entry name" value="CNNM"/>
    <property type="match status" value="1"/>
</dbReference>
<organism evidence="12 13">
    <name type="scientific">Maribellus luteus</name>
    <dbReference type="NCBI Taxonomy" id="2305463"/>
    <lineage>
        <taxon>Bacteria</taxon>
        <taxon>Pseudomonadati</taxon>
        <taxon>Bacteroidota</taxon>
        <taxon>Bacteroidia</taxon>
        <taxon>Marinilabiliales</taxon>
        <taxon>Prolixibacteraceae</taxon>
        <taxon>Maribellus</taxon>
    </lineage>
</organism>
<keyword evidence="5 7" id="KW-0129">CBS domain</keyword>
<keyword evidence="2 8" id="KW-0812">Transmembrane</keyword>
<comment type="subcellular location">
    <subcellularLocation>
        <location evidence="1">Membrane</location>
        <topology evidence="1">Multi-pass membrane protein</topology>
    </subcellularLocation>
</comment>
<dbReference type="InterPro" id="IPR044751">
    <property type="entry name" value="Ion_transp-like_CBS"/>
</dbReference>
<dbReference type="Pfam" id="PF00571">
    <property type="entry name" value="CBS"/>
    <property type="match status" value="1"/>
</dbReference>
<feature type="domain" description="CBS" evidence="10">
    <location>
        <begin position="273"/>
        <end position="331"/>
    </location>
</feature>
<evidence type="ECO:0000256" key="2">
    <source>
        <dbReference type="ARBA" id="ARBA00022692"/>
    </source>
</evidence>